<reference evidence="4" key="1">
    <citation type="submission" date="2017-08" db="EMBL/GenBank/DDBJ databases">
        <authorList>
            <person name="Varghese N."/>
            <person name="Submissions S."/>
        </authorList>
    </citation>
    <scope>NUCLEOTIDE SEQUENCE [LARGE SCALE GENOMIC DNA]</scope>
    <source>
        <strain evidence="4">JC23</strain>
    </source>
</reference>
<keyword evidence="4" id="KW-1185">Reference proteome</keyword>
<evidence type="ECO:0000256" key="1">
    <source>
        <dbReference type="SAM" id="Phobius"/>
    </source>
</evidence>
<gene>
    <name evidence="3" type="ORF">SAMN05877842_11099</name>
</gene>
<dbReference type="OrthoDB" id="9788304at2"/>
<keyword evidence="1" id="KW-0472">Membrane</keyword>
<dbReference type="InterPro" id="IPR025874">
    <property type="entry name" value="DZR"/>
</dbReference>
<feature type="domain" description="DZANK-type" evidence="2">
    <location>
        <begin position="140"/>
        <end position="183"/>
    </location>
</feature>
<evidence type="ECO:0000313" key="4">
    <source>
        <dbReference type="Proteomes" id="UP000219252"/>
    </source>
</evidence>
<feature type="transmembrane region" description="Helical" evidence="1">
    <location>
        <begin position="21"/>
        <end position="43"/>
    </location>
</feature>
<proteinExistence type="predicted"/>
<dbReference type="RefSeq" id="WP_097150135.1">
    <property type="nucleotide sequence ID" value="NZ_OBQC01000010.1"/>
</dbReference>
<accession>A0A285UJA5</accession>
<dbReference type="EMBL" id="OBQC01000010">
    <property type="protein sequence ID" value="SOC41488.1"/>
    <property type="molecule type" value="Genomic_DNA"/>
</dbReference>
<name>A0A285UJA5_9BACL</name>
<dbReference type="Proteomes" id="UP000219252">
    <property type="component" value="Unassembled WGS sequence"/>
</dbReference>
<dbReference type="Pfam" id="PF12773">
    <property type="entry name" value="DZR"/>
    <property type="match status" value="1"/>
</dbReference>
<organism evidence="3 4">
    <name type="scientific">Ureibacillus acetophenoni</name>
    <dbReference type="NCBI Taxonomy" id="614649"/>
    <lineage>
        <taxon>Bacteria</taxon>
        <taxon>Bacillati</taxon>
        <taxon>Bacillota</taxon>
        <taxon>Bacilli</taxon>
        <taxon>Bacillales</taxon>
        <taxon>Caryophanaceae</taxon>
        <taxon>Ureibacillus</taxon>
    </lineage>
</organism>
<protein>
    <submittedName>
        <fullName evidence="3">Double zinc ribbon protein</fullName>
    </submittedName>
</protein>
<dbReference type="AlphaFoldDB" id="A0A285UJA5"/>
<evidence type="ECO:0000313" key="3">
    <source>
        <dbReference type="EMBL" id="SOC41488.1"/>
    </source>
</evidence>
<keyword evidence="1" id="KW-1133">Transmembrane helix</keyword>
<keyword evidence="1" id="KW-0812">Transmembrane</keyword>
<sequence>MEKKKFVTEQHEKTRTTFRTLGPIILAAGAICMIIAFIDFFTYDPFDTGFGAFGEMDGFGGPKLFWLFFVGIPLLFIGFVLTNAGYAGAIARYGSREYAPVAKDTFNYLASETTTGVKEITKAIKEGTAPAQAPANSITCQNCNEKNPSDSKFCKQCGDQLAKTCAHCEKANSADALYCNYCGKSLG</sequence>
<feature type="transmembrane region" description="Helical" evidence="1">
    <location>
        <begin position="63"/>
        <end position="86"/>
    </location>
</feature>
<evidence type="ECO:0000259" key="2">
    <source>
        <dbReference type="Pfam" id="PF12773"/>
    </source>
</evidence>